<keyword evidence="1" id="KW-0812">Transmembrane</keyword>
<evidence type="ECO:0000256" key="1">
    <source>
        <dbReference type="SAM" id="Phobius"/>
    </source>
</evidence>
<feature type="transmembrane region" description="Helical" evidence="1">
    <location>
        <begin position="190"/>
        <end position="211"/>
    </location>
</feature>
<feature type="chain" id="PRO_5030105478" evidence="2">
    <location>
        <begin position="25"/>
        <end position="219"/>
    </location>
</feature>
<evidence type="ECO:0000313" key="4">
    <source>
        <dbReference type="Proteomes" id="UP000319804"/>
    </source>
</evidence>
<dbReference type="NCBIfam" id="TIGR01167">
    <property type="entry name" value="LPXTG_anchor"/>
    <property type="match status" value="1"/>
</dbReference>
<reference evidence="3 4" key="1">
    <citation type="submission" date="2019-06" db="EMBL/GenBank/DDBJ databases">
        <title>Sequencing the genomes of 1000 actinobacteria strains.</title>
        <authorList>
            <person name="Klenk H.-P."/>
        </authorList>
    </citation>
    <scope>NUCLEOTIDE SEQUENCE [LARGE SCALE GENOMIC DNA]</scope>
    <source>
        <strain evidence="3 4">DSM 20427</strain>
    </source>
</reference>
<accession>A0A4Y3ULA0</accession>
<dbReference type="AlphaFoldDB" id="A0A4Y3ULA0"/>
<comment type="caution">
    <text evidence="3">The sequence shown here is derived from an EMBL/GenBank/DDBJ whole genome shotgun (WGS) entry which is preliminary data.</text>
</comment>
<feature type="signal peptide" evidence="2">
    <location>
        <begin position="1"/>
        <end position="24"/>
    </location>
</feature>
<keyword evidence="1" id="KW-1133">Transmembrane helix</keyword>
<dbReference type="OrthoDB" id="3783029at2"/>
<sequence>MRKFLLSVACAALMVLGVSSAAAAATDSDSYAPSPPVTPSLSGSSVSPACSADVPWITYSVALNDPSNVATGHTARLVLSNGSDSVTIPLGELVDGRLSGTVLWPGASVGDDGRGNGWPGWEYTNGEWVETAGNFAWARGEITATIEVDPTLSVPLSYPPSTPQCLTSPPGATVTTAGLSLPSTGGDAAAVLPFLWGAGALVIAGGTLLVARRSRRARG</sequence>
<evidence type="ECO:0000313" key="3">
    <source>
        <dbReference type="EMBL" id="TQN00411.1"/>
    </source>
</evidence>
<organism evidence="3 4">
    <name type="scientific">Microbacterium lacticum</name>
    <dbReference type="NCBI Taxonomy" id="33885"/>
    <lineage>
        <taxon>Bacteria</taxon>
        <taxon>Bacillati</taxon>
        <taxon>Actinomycetota</taxon>
        <taxon>Actinomycetes</taxon>
        <taxon>Micrococcales</taxon>
        <taxon>Microbacteriaceae</taxon>
        <taxon>Microbacterium</taxon>
    </lineage>
</organism>
<keyword evidence="4" id="KW-1185">Reference proteome</keyword>
<dbReference type="Proteomes" id="UP000319804">
    <property type="component" value="Unassembled WGS sequence"/>
</dbReference>
<gene>
    <name evidence="3" type="ORF">FHX68_0499</name>
</gene>
<dbReference type="EMBL" id="VFPS01000001">
    <property type="protein sequence ID" value="TQN00411.1"/>
    <property type="molecule type" value="Genomic_DNA"/>
</dbReference>
<protein>
    <submittedName>
        <fullName evidence="3">LPXTG-motif cell wall-anchored protein</fullName>
    </submittedName>
</protein>
<proteinExistence type="predicted"/>
<keyword evidence="1" id="KW-0472">Membrane</keyword>
<name>A0A4Y3ULA0_9MICO</name>
<evidence type="ECO:0000256" key="2">
    <source>
        <dbReference type="SAM" id="SignalP"/>
    </source>
</evidence>
<keyword evidence="2" id="KW-0732">Signal</keyword>